<evidence type="ECO:0000256" key="3">
    <source>
        <dbReference type="ARBA" id="ARBA00038374"/>
    </source>
</evidence>
<evidence type="ECO:0000256" key="2">
    <source>
        <dbReference type="ARBA" id="ARBA00022801"/>
    </source>
</evidence>
<reference evidence="5" key="1">
    <citation type="submission" date="2022-07" db="EMBL/GenBank/DDBJ databases">
        <authorList>
            <person name="Li W.-J."/>
            <person name="Deng Q.-Q."/>
        </authorList>
    </citation>
    <scope>NUCLEOTIDE SEQUENCE</scope>
    <source>
        <strain evidence="5">SYSU M60031</strain>
    </source>
</reference>
<dbReference type="GO" id="GO:0008233">
    <property type="term" value="F:peptidase activity"/>
    <property type="evidence" value="ECO:0007669"/>
    <property type="project" value="UniProtKB-KW"/>
</dbReference>
<dbReference type="EMBL" id="JANCLT010000001">
    <property type="protein sequence ID" value="MCP8967261.1"/>
    <property type="molecule type" value="Genomic_DNA"/>
</dbReference>
<dbReference type="Pfam" id="PF01136">
    <property type="entry name" value="Peptidase_U32"/>
    <property type="match status" value="1"/>
</dbReference>
<dbReference type="RefSeq" id="WP_254756729.1">
    <property type="nucleotide sequence ID" value="NZ_JANCLT010000001.1"/>
</dbReference>
<dbReference type="InterPro" id="IPR051454">
    <property type="entry name" value="RNA/ubiquinone_mod_enzymes"/>
</dbReference>
<dbReference type="GO" id="GO:0006508">
    <property type="term" value="P:proteolysis"/>
    <property type="evidence" value="ECO:0007669"/>
    <property type="project" value="UniProtKB-KW"/>
</dbReference>
<comment type="similarity">
    <text evidence="3">Belongs to the peptidase U32 family.</text>
</comment>
<dbReference type="PANTHER" id="PTHR30217">
    <property type="entry name" value="PEPTIDASE U32 FAMILY"/>
    <property type="match status" value="1"/>
</dbReference>
<dbReference type="Pfam" id="PF16325">
    <property type="entry name" value="Peptidase_U32_C"/>
    <property type="match status" value="1"/>
</dbReference>
<dbReference type="PANTHER" id="PTHR30217:SF6">
    <property type="entry name" value="TRNA HYDROXYLATION PROTEIN P"/>
    <property type="match status" value="1"/>
</dbReference>
<dbReference type="PROSITE" id="PS01276">
    <property type="entry name" value="PEPTIDASE_U32"/>
    <property type="match status" value="1"/>
</dbReference>
<accession>A0AA41X8C1</accession>
<dbReference type="AlphaFoldDB" id="A0AA41X8C1"/>
<proteinExistence type="inferred from homology"/>
<keyword evidence="1" id="KW-0645">Protease</keyword>
<evidence type="ECO:0000256" key="1">
    <source>
        <dbReference type="ARBA" id="ARBA00022670"/>
    </source>
</evidence>
<dbReference type="InterPro" id="IPR001539">
    <property type="entry name" value="Peptidase_U32"/>
</dbReference>
<comment type="caution">
    <text evidence="5">The sequence shown here is derived from an EMBL/GenBank/DDBJ whole genome shotgun (WGS) entry which is preliminary data.</text>
</comment>
<keyword evidence="2" id="KW-0378">Hydrolase</keyword>
<dbReference type="Gene3D" id="2.40.30.10">
    <property type="entry name" value="Translation factors"/>
    <property type="match status" value="1"/>
</dbReference>
<dbReference type="Proteomes" id="UP001156102">
    <property type="component" value="Unassembled WGS sequence"/>
</dbReference>
<evidence type="ECO:0000313" key="5">
    <source>
        <dbReference type="EMBL" id="MCP8967261.1"/>
    </source>
</evidence>
<feature type="domain" description="Peptidase family U32 C-terminal" evidence="4">
    <location>
        <begin position="342"/>
        <end position="422"/>
    </location>
</feature>
<evidence type="ECO:0000259" key="4">
    <source>
        <dbReference type="Pfam" id="PF16325"/>
    </source>
</evidence>
<organism evidence="5 6">
    <name type="scientific">Ectobacillus ponti</name>
    <dbReference type="NCBI Taxonomy" id="2961894"/>
    <lineage>
        <taxon>Bacteria</taxon>
        <taxon>Bacillati</taxon>
        <taxon>Bacillota</taxon>
        <taxon>Bacilli</taxon>
        <taxon>Bacillales</taxon>
        <taxon>Bacillaceae</taxon>
        <taxon>Ectobacillus</taxon>
    </lineage>
</organism>
<dbReference type="InterPro" id="IPR032525">
    <property type="entry name" value="Peptidase_U32_C"/>
</dbReference>
<protein>
    <submittedName>
        <fullName evidence="5">U32 family peptidase</fullName>
    </submittedName>
</protein>
<evidence type="ECO:0000313" key="6">
    <source>
        <dbReference type="Proteomes" id="UP001156102"/>
    </source>
</evidence>
<gene>
    <name evidence="5" type="ORF">NK662_01740</name>
</gene>
<keyword evidence="6" id="KW-1185">Reference proteome</keyword>
<sequence length="427" mass="48231">MTVKEEIFRIIDGKRVIVKKPELLAPAGNLEKLKIAVRYGADAVFLGGQEFGLRSNADNFTQEEMAEGVAFANKYGAKIYVTTNIFAHNENMEGLAEYLQGIERAGVTGIIVADPLIIETCKQAAPSLEIHLSTQQSLSNWKAAKYWKEEGLHRLVLARETSAEEIQEIKEKVDVEIEAFIHGAMCIAYSGRCTLSNHMTARDSNRGGCCQSCRWDYDLIQTASQDLTAEERQLFEESDAPFAMSPKDLNLLLSIPKMIEIGVDSLKIEGRMKSIHYIATVVSVYRKVIDAYCADPDNFQFKQEWIEELDKCANRETASAFFEGVPGHQEQMYGNHSKKTAYDFVGMVLDYDAETGIATIQQRNFFKPGQEVEFFGPDIENFTQKVEKIVDEEGSELDAARHPLQIVKIKVDQPVHPYDMMRKRMKQ</sequence>
<name>A0AA41X8C1_9BACI</name>